<comment type="catalytic activity">
    <reaction evidence="1">
        <text>S-ubiquitinyl-[E2 ubiquitin-conjugating enzyme]-L-cysteine + [acceptor protein]-L-lysine = [E2 ubiquitin-conjugating enzyme]-L-cysteine + N(6)-ubiquitinyl-[acceptor protein]-L-lysine.</text>
        <dbReference type="EC" id="2.3.2.27"/>
    </reaction>
</comment>
<evidence type="ECO:0000313" key="7">
    <source>
        <dbReference type="EMBL" id="KAH7316178.1"/>
    </source>
</evidence>
<evidence type="ECO:0000256" key="1">
    <source>
        <dbReference type="ARBA" id="ARBA00000900"/>
    </source>
</evidence>
<name>A0A8T2SCF9_CERRI</name>
<dbReference type="EMBL" id="CM035426">
    <property type="protein sequence ID" value="KAH7316178.1"/>
    <property type="molecule type" value="Genomic_DNA"/>
</dbReference>
<keyword evidence="5" id="KW-0833">Ubl conjugation pathway</keyword>
<gene>
    <name evidence="7" type="ORF">KP509_21G081600</name>
</gene>
<dbReference type="Gene3D" id="3.30.40.10">
    <property type="entry name" value="Zinc/RING finger domain, C3HC4 (zinc finger)"/>
    <property type="match status" value="1"/>
</dbReference>
<reference evidence="7" key="1">
    <citation type="submission" date="2021-08" db="EMBL/GenBank/DDBJ databases">
        <title>WGS assembly of Ceratopteris richardii.</title>
        <authorList>
            <person name="Marchant D.B."/>
            <person name="Chen G."/>
            <person name="Jenkins J."/>
            <person name="Shu S."/>
            <person name="Leebens-Mack J."/>
            <person name="Grimwood J."/>
            <person name="Schmutz J."/>
            <person name="Soltis P."/>
            <person name="Soltis D."/>
            <person name="Chen Z.-H."/>
        </authorList>
    </citation>
    <scope>NUCLEOTIDE SEQUENCE</scope>
    <source>
        <strain evidence="7">Whitten #5841</strain>
        <tissue evidence="7">Leaf</tissue>
    </source>
</reference>
<evidence type="ECO:0000256" key="3">
    <source>
        <dbReference type="ARBA" id="ARBA00012483"/>
    </source>
</evidence>
<dbReference type="Gene3D" id="1.25.10.10">
    <property type="entry name" value="Leucine-rich Repeat Variant"/>
    <property type="match status" value="2"/>
</dbReference>
<organism evidence="7 8">
    <name type="scientific">Ceratopteris richardii</name>
    <name type="common">Triangle waterfern</name>
    <dbReference type="NCBI Taxonomy" id="49495"/>
    <lineage>
        <taxon>Eukaryota</taxon>
        <taxon>Viridiplantae</taxon>
        <taxon>Streptophyta</taxon>
        <taxon>Embryophyta</taxon>
        <taxon>Tracheophyta</taxon>
        <taxon>Polypodiopsida</taxon>
        <taxon>Polypodiidae</taxon>
        <taxon>Polypodiales</taxon>
        <taxon>Pteridineae</taxon>
        <taxon>Pteridaceae</taxon>
        <taxon>Parkerioideae</taxon>
        <taxon>Ceratopteris</taxon>
    </lineage>
</organism>
<evidence type="ECO:0000313" key="8">
    <source>
        <dbReference type="Proteomes" id="UP000825935"/>
    </source>
</evidence>
<dbReference type="SUPFAM" id="SSF48371">
    <property type="entry name" value="ARM repeat"/>
    <property type="match status" value="1"/>
</dbReference>
<keyword evidence="4" id="KW-0808">Transferase</keyword>
<dbReference type="InterPro" id="IPR045185">
    <property type="entry name" value="PUB22/23/24-like"/>
</dbReference>
<dbReference type="Proteomes" id="UP000825935">
    <property type="component" value="Chromosome 21"/>
</dbReference>
<accession>A0A8T2SCF9</accession>
<dbReference type="Pfam" id="PF25598">
    <property type="entry name" value="ARM_PUB"/>
    <property type="match status" value="1"/>
</dbReference>
<feature type="domain" description="U-box" evidence="6">
    <location>
        <begin position="15"/>
        <end position="89"/>
    </location>
</feature>
<dbReference type="SMART" id="SM00504">
    <property type="entry name" value="Ubox"/>
    <property type="match status" value="1"/>
</dbReference>
<proteinExistence type="predicted"/>
<dbReference type="InterPro" id="IPR016024">
    <property type="entry name" value="ARM-type_fold"/>
</dbReference>
<dbReference type="OrthoDB" id="10064100at2759"/>
<dbReference type="Pfam" id="PF04564">
    <property type="entry name" value="U-box"/>
    <property type="match status" value="1"/>
</dbReference>
<dbReference type="GO" id="GO:0006952">
    <property type="term" value="P:defense response"/>
    <property type="evidence" value="ECO:0007669"/>
    <property type="project" value="UniProtKB-ARBA"/>
</dbReference>
<dbReference type="FunFam" id="3.30.40.10:FF:000437">
    <property type="entry name" value="RING-type E3 ubiquitin transferase"/>
    <property type="match status" value="1"/>
</dbReference>
<dbReference type="GO" id="GO:0061630">
    <property type="term" value="F:ubiquitin protein ligase activity"/>
    <property type="evidence" value="ECO:0007669"/>
    <property type="project" value="UniProtKB-EC"/>
</dbReference>
<dbReference type="CDD" id="cd16664">
    <property type="entry name" value="RING-Ubox_PUB"/>
    <property type="match status" value="1"/>
</dbReference>
<dbReference type="InterPro" id="IPR045210">
    <property type="entry name" value="RING-Ubox_PUB"/>
</dbReference>
<comment type="caution">
    <text evidence="7">The sequence shown here is derived from an EMBL/GenBank/DDBJ whole genome shotgun (WGS) entry which is preliminary data.</text>
</comment>
<evidence type="ECO:0000256" key="5">
    <source>
        <dbReference type="ARBA" id="ARBA00022786"/>
    </source>
</evidence>
<dbReference type="InterPro" id="IPR013083">
    <property type="entry name" value="Znf_RING/FYVE/PHD"/>
</dbReference>
<comment type="pathway">
    <text evidence="2">Protein modification; protein ubiquitination.</text>
</comment>
<dbReference type="PANTHER" id="PTHR22849:SF112">
    <property type="entry name" value="U-BOX DOMAIN-CONTAINING PROTEIN 26"/>
    <property type="match status" value="1"/>
</dbReference>
<dbReference type="GO" id="GO:0016567">
    <property type="term" value="P:protein ubiquitination"/>
    <property type="evidence" value="ECO:0007669"/>
    <property type="project" value="InterPro"/>
</dbReference>
<sequence>MPTVRPLAPLDLNVQIPLHFRCPISLELMRDPVILSTGQTYDRSSIEKWVGSGNVTCPVTMQRLDDFTLIPNHTLRRLIQEWCVANKARGIERIPTPKQPADPSTIRLLMSEAVVSGNENEHSQVRALRALRNLAKEGEKNRALMVEAGVVPILLSVVFQDVSTLDGSDESKDVDSGAGDVDACKKDVSPVCSEAAEEAMATLVVLRLNDVERLSAMQPKKLIFLSTVLRHGSNETRVNAGALIEMLSDSKDLHELRVVLATTDGIMDGLVRLLRDFNTSRAVKVSVKAIFSLCLRRQGKEKAVEADAPAALIEKLSRTERSDTERALGAIELLCTTEGGCKAVANHPLSVSALVKVILKVSDRATEYAAGSLLAICNFSEKAQKEAVQAGIIKELLLLIQSDCTCRAKTKAMNLLKLLRSVCDHRIMPEYGRTDVVPF</sequence>
<dbReference type="EC" id="2.3.2.27" evidence="3"/>
<dbReference type="AlphaFoldDB" id="A0A8T2SCF9"/>
<dbReference type="SUPFAM" id="SSF57850">
    <property type="entry name" value="RING/U-box"/>
    <property type="match status" value="1"/>
</dbReference>
<evidence type="ECO:0000259" key="6">
    <source>
        <dbReference type="PROSITE" id="PS51698"/>
    </source>
</evidence>
<keyword evidence="8" id="KW-1185">Reference proteome</keyword>
<dbReference type="PROSITE" id="PS51698">
    <property type="entry name" value="U_BOX"/>
    <property type="match status" value="1"/>
</dbReference>
<dbReference type="OMA" id="ICSHEAR"/>
<protein>
    <recommendedName>
        <fullName evidence="3">RING-type E3 ubiquitin transferase</fullName>
        <ecNumber evidence="3">2.3.2.27</ecNumber>
    </recommendedName>
</protein>
<evidence type="ECO:0000256" key="2">
    <source>
        <dbReference type="ARBA" id="ARBA00004906"/>
    </source>
</evidence>
<evidence type="ECO:0000256" key="4">
    <source>
        <dbReference type="ARBA" id="ARBA00022679"/>
    </source>
</evidence>
<dbReference type="InterPro" id="IPR058678">
    <property type="entry name" value="ARM_PUB"/>
</dbReference>
<dbReference type="InterPro" id="IPR003613">
    <property type="entry name" value="Ubox_domain"/>
</dbReference>
<dbReference type="PANTHER" id="PTHR22849">
    <property type="entry name" value="WDSAM1 PROTEIN"/>
    <property type="match status" value="1"/>
</dbReference>
<dbReference type="InterPro" id="IPR011989">
    <property type="entry name" value="ARM-like"/>
</dbReference>